<protein>
    <submittedName>
        <fullName evidence="3">Uncharacterized protein</fullName>
    </submittedName>
</protein>
<feature type="compositionally biased region" description="Basic and acidic residues" evidence="2">
    <location>
        <begin position="1"/>
        <end position="16"/>
    </location>
</feature>
<feature type="compositionally biased region" description="Polar residues" evidence="2">
    <location>
        <begin position="372"/>
        <end position="383"/>
    </location>
</feature>
<reference evidence="3" key="1">
    <citation type="journal article" date="2022" name="bioRxiv">
        <title>Deciphering the potential niche of two novel black yeast fungi from a biological soil crust based on their genomes, phenotypes, and melanin regulation.</title>
        <authorList>
            <consortium name="DOE Joint Genome Institute"/>
            <person name="Carr E.C."/>
            <person name="Barton Q."/>
            <person name="Grambo S."/>
            <person name="Sullivan M."/>
            <person name="Renfro C.M."/>
            <person name="Kuo A."/>
            <person name="Pangilinan J."/>
            <person name="Lipzen A."/>
            <person name="Keymanesh K."/>
            <person name="Savage E."/>
            <person name="Barry K."/>
            <person name="Grigoriev I.V."/>
            <person name="Riekhof W.R."/>
            <person name="Harris S.S."/>
        </authorList>
    </citation>
    <scope>NUCLEOTIDE SEQUENCE</scope>
    <source>
        <strain evidence="3">JF 03-4F</strain>
    </source>
</reference>
<evidence type="ECO:0000313" key="4">
    <source>
        <dbReference type="Proteomes" id="UP001203852"/>
    </source>
</evidence>
<name>A0AAN6IA61_9EURO</name>
<feature type="compositionally biased region" description="Basic and acidic residues" evidence="2">
    <location>
        <begin position="26"/>
        <end position="45"/>
    </location>
</feature>
<feature type="compositionally biased region" description="Basic and acidic residues" evidence="2">
    <location>
        <begin position="464"/>
        <end position="477"/>
    </location>
</feature>
<keyword evidence="1" id="KW-0175">Coiled coil</keyword>
<dbReference type="Proteomes" id="UP001203852">
    <property type="component" value="Unassembled WGS sequence"/>
</dbReference>
<feature type="region of interest" description="Disordered" evidence="2">
    <location>
        <begin position="1"/>
        <end position="73"/>
    </location>
</feature>
<accession>A0AAN6IA61</accession>
<gene>
    <name evidence="3" type="ORF">EDD36DRAFT_448082</name>
</gene>
<keyword evidence="4" id="KW-1185">Reference proteome</keyword>
<evidence type="ECO:0000256" key="1">
    <source>
        <dbReference type="SAM" id="Coils"/>
    </source>
</evidence>
<feature type="region of interest" description="Disordered" evidence="2">
    <location>
        <begin position="455"/>
        <end position="486"/>
    </location>
</feature>
<proteinExistence type="predicted"/>
<evidence type="ECO:0000256" key="2">
    <source>
        <dbReference type="SAM" id="MobiDB-lite"/>
    </source>
</evidence>
<feature type="region of interest" description="Disordered" evidence="2">
    <location>
        <begin position="368"/>
        <end position="387"/>
    </location>
</feature>
<feature type="coiled-coil region" evidence="1">
    <location>
        <begin position="225"/>
        <end position="252"/>
    </location>
</feature>
<dbReference type="EMBL" id="MU404363">
    <property type="protein sequence ID" value="KAI1608379.1"/>
    <property type="molecule type" value="Genomic_DNA"/>
</dbReference>
<dbReference type="AlphaFoldDB" id="A0AAN6IA61"/>
<evidence type="ECO:0000313" key="3">
    <source>
        <dbReference type="EMBL" id="KAI1608379.1"/>
    </source>
</evidence>
<sequence length="508" mass="57795">MYHLELGSKSHWDGHARPRPSATSMDVDHMSTDNDYSREDDDPRPLHTPFDPLSIPQDVSPLHSPNHSDGSTLLEPLDKPIRFLQEFRRINALRQHVQDLRVRVRDERDHMKLTRKRMLSQLARVMQPRQDATQQLQSLQPLVEELDSQEISFEILESDLIPAEWKLKEAEQILYEDILGNAAIERSDVGPHAWAASPTSPELPFTDDVMEFLARQSEYTLKERLSALESADRGLRSNLEDLERNHEALVQDTKMRLAAGVPLSLYSQQLIDDYPDRRGDLLRQMSLIAEAQKALTYRSTIASASSTAVDALFRRDQFSDVDTDADIQSAKSNADETLRLSTADFDMRRGDVFPLLAEPVLNVSGTFDAAQSCPTSPDNQSPDTEGDVAESLKTIISKWILQCVKSSWQSFNRFVSEVEGYMEGNLSYETIGRYMLQTWFSEDVSVSHFDSRNDVESLRTSQLPDDKDSSRSDDEQAHMQSLTRGYRSSRSLMLRPSRHISHSRANTL</sequence>
<organism evidence="3 4">
    <name type="scientific">Exophiala viscosa</name>
    <dbReference type="NCBI Taxonomy" id="2486360"/>
    <lineage>
        <taxon>Eukaryota</taxon>
        <taxon>Fungi</taxon>
        <taxon>Dikarya</taxon>
        <taxon>Ascomycota</taxon>
        <taxon>Pezizomycotina</taxon>
        <taxon>Eurotiomycetes</taxon>
        <taxon>Chaetothyriomycetidae</taxon>
        <taxon>Chaetothyriales</taxon>
        <taxon>Herpotrichiellaceae</taxon>
        <taxon>Exophiala</taxon>
    </lineage>
</organism>
<comment type="caution">
    <text evidence="3">The sequence shown here is derived from an EMBL/GenBank/DDBJ whole genome shotgun (WGS) entry which is preliminary data.</text>
</comment>